<evidence type="ECO:0000313" key="2">
    <source>
        <dbReference type="EMBL" id="SVD98688.1"/>
    </source>
</evidence>
<proteinExistence type="predicted"/>
<protein>
    <submittedName>
        <fullName evidence="2">Uncharacterized protein</fullName>
    </submittedName>
</protein>
<accession>A0A382ZVH7</accession>
<keyword evidence="1" id="KW-1133">Transmembrane helix</keyword>
<feature type="transmembrane region" description="Helical" evidence="1">
    <location>
        <begin position="43"/>
        <end position="62"/>
    </location>
</feature>
<gene>
    <name evidence="2" type="ORF">METZ01_LOCUS451542</name>
</gene>
<dbReference type="EMBL" id="UINC01186458">
    <property type="protein sequence ID" value="SVD98688.1"/>
    <property type="molecule type" value="Genomic_DNA"/>
</dbReference>
<evidence type="ECO:0000256" key="1">
    <source>
        <dbReference type="SAM" id="Phobius"/>
    </source>
</evidence>
<reference evidence="2" key="1">
    <citation type="submission" date="2018-05" db="EMBL/GenBank/DDBJ databases">
        <authorList>
            <person name="Lanie J.A."/>
            <person name="Ng W.-L."/>
            <person name="Kazmierczak K.M."/>
            <person name="Andrzejewski T.M."/>
            <person name="Davidsen T.M."/>
            <person name="Wayne K.J."/>
            <person name="Tettelin H."/>
            <person name="Glass J.I."/>
            <person name="Rusch D."/>
            <person name="Podicherti R."/>
            <person name="Tsui H.-C.T."/>
            <person name="Winkler M.E."/>
        </authorList>
    </citation>
    <scope>NUCLEOTIDE SEQUENCE</scope>
</reference>
<keyword evidence="1" id="KW-0472">Membrane</keyword>
<organism evidence="2">
    <name type="scientific">marine metagenome</name>
    <dbReference type="NCBI Taxonomy" id="408172"/>
    <lineage>
        <taxon>unclassified sequences</taxon>
        <taxon>metagenomes</taxon>
        <taxon>ecological metagenomes</taxon>
    </lineage>
</organism>
<name>A0A382ZVH7_9ZZZZ</name>
<dbReference type="AlphaFoldDB" id="A0A382ZVH7"/>
<keyword evidence="1" id="KW-0812">Transmembrane</keyword>
<feature type="non-terminal residue" evidence="2">
    <location>
        <position position="1"/>
    </location>
</feature>
<sequence length="191" mass="22173">VASLSVSEYLCIEDSMTTTPSRTARREPPRPDYRMRHKRRMRTLNRVVLLCSAVFLPLYLAIRLTGGSTQKLEELPDLLSRIKTPVVWQVPEDGVRYEVFFHGYPEVGHKFVVVRVQMEARMKIGYVVEPKCFQLVDDTGTRHYPRSHSPMFIHLGDRFQLDRGDTLDEELLFEIPKGASADRLTFERYQG</sequence>